<accession>A0A261R694</accession>
<dbReference type="PIRSF" id="PIRSF006769">
    <property type="entry name" value="RibD"/>
    <property type="match status" value="1"/>
</dbReference>
<dbReference type="GO" id="GO:0009231">
    <property type="term" value="P:riboflavin biosynthetic process"/>
    <property type="evidence" value="ECO:0007669"/>
    <property type="project" value="UniProtKB-UniPathway"/>
</dbReference>
<dbReference type="STRING" id="1416803.CAL13_18160"/>
<evidence type="ECO:0000256" key="2">
    <source>
        <dbReference type="ARBA" id="ARBA00004882"/>
    </source>
</evidence>
<keyword evidence="11 17" id="KW-0862">Zinc</keyword>
<dbReference type="EC" id="3.5.4.26" evidence="6"/>
<dbReference type="GO" id="GO:0050661">
    <property type="term" value="F:NADP binding"/>
    <property type="evidence" value="ECO:0007669"/>
    <property type="project" value="InterPro"/>
</dbReference>
<dbReference type="InterPro" id="IPR050765">
    <property type="entry name" value="Riboflavin_Biosynth_HTPR"/>
</dbReference>
<sequence>MSGLPRSIAVSRISASSSRPYAKCRVPCCPASCAKNPDAPMFAEQDLHWMRHALELARTVLHTTSPNPRVGCVIVRDGLILGEGATQPPGGPHAEIRALQDAAARGLSVAGATFYVTLEPCSHFGRTPPCVDAVLAAAPGRVVVAMGDPNPQVNGAGLARLRAQGVPVTTGVCLPEALALNAGFAARMSRGTPWLWAKMAASLDGRSALHNGMSQWITGPAARADGHAWRARADVVLTGMGTVQKDDPRLTVRDVAVPRQPRKAVVDGRLQIAESARLFDGEEVWVFTAHEDAVKAERLRRRNARVIVLPGPEPGRVDLAAMLRWMARQHVNEVHVEAGAGLTGALLSAGCVDEILAYIAPVLLGDAYGMVKLPMLSDLAEARRFKFIDAQPIGGDVRLRGRFADRWQALLSAANPR</sequence>
<evidence type="ECO:0000256" key="16">
    <source>
        <dbReference type="PIRSR" id="PIRSR006769-2"/>
    </source>
</evidence>
<dbReference type="Pfam" id="PF00383">
    <property type="entry name" value="dCMP_cyt_deam_1"/>
    <property type="match status" value="1"/>
</dbReference>
<feature type="domain" description="CMP/dCMP-type deaminase" evidence="18">
    <location>
        <begin position="44"/>
        <end position="161"/>
    </location>
</feature>
<evidence type="ECO:0000256" key="13">
    <source>
        <dbReference type="ARBA" id="ARBA00023002"/>
    </source>
</evidence>
<dbReference type="NCBIfam" id="TIGR00326">
    <property type="entry name" value="eubact_ribD"/>
    <property type="match status" value="1"/>
</dbReference>
<dbReference type="Gene3D" id="3.40.140.10">
    <property type="entry name" value="Cytidine Deaminase, domain 2"/>
    <property type="match status" value="1"/>
</dbReference>
<keyword evidence="9" id="KW-0686">Riboflavin biosynthesis</keyword>
<comment type="caution">
    <text evidence="19">The sequence shown here is derived from an EMBL/GenBank/DDBJ whole genome shotgun (WGS) entry which is preliminary data.</text>
</comment>
<dbReference type="InterPro" id="IPR002125">
    <property type="entry name" value="CMP_dCMP_dom"/>
</dbReference>
<keyword evidence="12 16" id="KW-0521">NADP</keyword>
<dbReference type="Proteomes" id="UP000216857">
    <property type="component" value="Unassembled WGS sequence"/>
</dbReference>
<comment type="similarity">
    <text evidence="5">In the C-terminal section; belongs to the HTP reductase family.</text>
</comment>
<evidence type="ECO:0000256" key="10">
    <source>
        <dbReference type="ARBA" id="ARBA00022723"/>
    </source>
</evidence>
<comment type="pathway">
    <text evidence="3">Cofactor biosynthesis; riboflavin biosynthesis; 5-amino-6-(D-ribitylamino)uracil from GTP: step 3/4.</text>
</comment>
<dbReference type="GO" id="GO:0008703">
    <property type="term" value="F:5-amino-6-(5-phosphoribosylamino)uracil reductase activity"/>
    <property type="evidence" value="ECO:0007669"/>
    <property type="project" value="UniProtKB-EC"/>
</dbReference>
<evidence type="ECO:0000256" key="11">
    <source>
        <dbReference type="ARBA" id="ARBA00022833"/>
    </source>
</evidence>
<evidence type="ECO:0000256" key="14">
    <source>
        <dbReference type="ARBA" id="ARBA00023268"/>
    </source>
</evidence>
<keyword evidence="13" id="KW-0560">Oxidoreductase</keyword>
<evidence type="ECO:0000256" key="17">
    <source>
        <dbReference type="PIRSR" id="PIRSR006769-3"/>
    </source>
</evidence>
<dbReference type="PANTHER" id="PTHR38011:SF7">
    <property type="entry name" value="2,5-DIAMINO-6-RIBOSYLAMINO-4(3H)-PYRIMIDINONE 5'-PHOSPHATE REDUCTASE"/>
    <property type="match status" value="1"/>
</dbReference>
<evidence type="ECO:0000256" key="1">
    <source>
        <dbReference type="ARBA" id="ARBA00002151"/>
    </source>
</evidence>
<feature type="binding site" evidence="16">
    <location>
        <position position="200"/>
    </location>
    <ligand>
        <name>NADP(+)</name>
        <dbReference type="ChEBI" id="CHEBI:58349"/>
    </ligand>
</feature>
<evidence type="ECO:0000256" key="3">
    <source>
        <dbReference type="ARBA" id="ARBA00004910"/>
    </source>
</evidence>
<feature type="binding site" evidence="16">
    <location>
        <position position="214"/>
    </location>
    <ligand>
        <name>substrate</name>
    </ligand>
</feature>
<evidence type="ECO:0000256" key="8">
    <source>
        <dbReference type="ARBA" id="ARBA00019930"/>
    </source>
</evidence>
<comment type="cofactor">
    <cofactor evidence="17">
        <name>Zn(2+)</name>
        <dbReference type="ChEBI" id="CHEBI:29105"/>
    </cofactor>
    <text evidence="17">Binds 1 zinc ion.</text>
</comment>
<organism evidence="19 20">
    <name type="scientific">Bordetella genomosp. 9</name>
    <dbReference type="NCBI Taxonomy" id="1416803"/>
    <lineage>
        <taxon>Bacteria</taxon>
        <taxon>Pseudomonadati</taxon>
        <taxon>Pseudomonadota</taxon>
        <taxon>Betaproteobacteria</taxon>
        <taxon>Burkholderiales</taxon>
        <taxon>Alcaligenaceae</taxon>
        <taxon>Bordetella</taxon>
    </lineage>
</organism>
<protein>
    <recommendedName>
        <fullName evidence="8">Riboflavin biosynthesis protein RibD</fullName>
        <ecNumber evidence="7">1.1.1.193</ecNumber>
        <ecNumber evidence="6">3.5.4.26</ecNumber>
    </recommendedName>
</protein>
<feature type="binding site" evidence="17">
    <location>
        <position position="121"/>
    </location>
    <ligand>
        <name>Zn(2+)</name>
        <dbReference type="ChEBI" id="CHEBI:29105"/>
        <note>catalytic</note>
    </ligand>
</feature>
<dbReference type="InterPro" id="IPR016192">
    <property type="entry name" value="APOBEC/CMP_deaminase_Zn-bd"/>
</dbReference>
<gene>
    <name evidence="19" type="ORF">CAL26_23900</name>
</gene>
<dbReference type="EC" id="1.1.1.193" evidence="7"/>
<evidence type="ECO:0000256" key="5">
    <source>
        <dbReference type="ARBA" id="ARBA00007417"/>
    </source>
</evidence>
<evidence type="ECO:0000256" key="15">
    <source>
        <dbReference type="PIRSR" id="PIRSR006769-1"/>
    </source>
</evidence>
<feature type="binding site" evidence="16">
    <location>
        <position position="216"/>
    </location>
    <ligand>
        <name>NADP(+)</name>
        <dbReference type="ChEBI" id="CHEBI:58349"/>
    </ligand>
</feature>
<feature type="binding site" evidence="16">
    <location>
        <position position="230"/>
    </location>
    <ligand>
        <name>substrate</name>
    </ligand>
</feature>
<evidence type="ECO:0000256" key="4">
    <source>
        <dbReference type="ARBA" id="ARBA00005259"/>
    </source>
</evidence>
<evidence type="ECO:0000256" key="7">
    <source>
        <dbReference type="ARBA" id="ARBA00013173"/>
    </source>
</evidence>
<keyword evidence="10 17" id="KW-0479">Metal-binding</keyword>
<dbReference type="CDD" id="cd01284">
    <property type="entry name" value="Riboflavin_deaminase-reductase"/>
    <property type="match status" value="1"/>
</dbReference>
<dbReference type="InterPro" id="IPR011549">
    <property type="entry name" value="RibD_C"/>
</dbReference>
<feature type="binding site" evidence="16">
    <location>
        <position position="242"/>
    </location>
    <ligand>
        <name>NADP(+)</name>
        <dbReference type="ChEBI" id="CHEBI:58349"/>
    </ligand>
</feature>
<dbReference type="SUPFAM" id="SSF53927">
    <property type="entry name" value="Cytidine deaminase-like"/>
    <property type="match status" value="1"/>
</dbReference>
<dbReference type="PROSITE" id="PS00903">
    <property type="entry name" value="CYT_DCMP_DEAMINASES_1"/>
    <property type="match status" value="1"/>
</dbReference>
<dbReference type="PANTHER" id="PTHR38011">
    <property type="entry name" value="DIHYDROFOLATE REDUCTASE FAMILY PROTEIN (AFU_ORTHOLOGUE AFUA_8G06820)"/>
    <property type="match status" value="1"/>
</dbReference>
<evidence type="ECO:0000259" key="18">
    <source>
        <dbReference type="PROSITE" id="PS51747"/>
    </source>
</evidence>
<dbReference type="EMBL" id="NEVJ01000003">
    <property type="protein sequence ID" value="OZI20539.1"/>
    <property type="molecule type" value="Genomic_DNA"/>
</dbReference>
<dbReference type="GO" id="GO:0008270">
    <property type="term" value="F:zinc ion binding"/>
    <property type="evidence" value="ECO:0007669"/>
    <property type="project" value="InterPro"/>
</dbReference>
<keyword evidence="20" id="KW-1185">Reference proteome</keyword>
<feature type="binding site" evidence="16">
    <location>
        <position position="337"/>
    </location>
    <ligand>
        <name>substrate</name>
    </ligand>
</feature>
<feature type="active site" description="Proton donor" evidence="15">
    <location>
        <position position="95"/>
    </location>
</feature>
<dbReference type="Pfam" id="PF01872">
    <property type="entry name" value="RibD_C"/>
    <property type="match status" value="1"/>
</dbReference>
<dbReference type="AlphaFoldDB" id="A0A261R694"/>
<evidence type="ECO:0000256" key="12">
    <source>
        <dbReference type="ARBA" id="ARBA00022857"/>
    </source>
</evidence>
<evidence type="ECO:0000313" key="19">
    <source>
        <dbReference type="EMBL" id="OZI20539.1"/>
    </source>
</evidence>
<evidence type="ECO:0000313" key="20">
    <source>
        <dbReference type="Proteomes" id="UP000216857"/>
    </source>
</evidence>
<comment type="pathway">
    <text evidence="2">Cofactor biosynthesis; riboflavin biosynthesis; 5-amino-6-(D-ribitylamino)uracil from GTP: step 2/4.</text>
</comment>
<feature type="binding site" evidence="16">
    <location>
        <position position="250"/>
    </location>
    <ligand>
        <name>substrate</name>
    </ligand>
</feature>
<feature type="binding site" evidence="16">
    <location>
        <position position="246"/>
    </location>
    <ligand>
        <name>NADP(+)</name>
        <dbReference type="ChEBI" id="CHEBI:58349"/>
    </ligand>
</feature>
<dbReference type="InterPro" id="IPR016193">
    <property type="entry name" value="Cytidine_deaminase-like"/>
</dbReference>
<dbReference type="PROSITE" id="PS51747">
    <property type="entry name" value="CYT_DCMP_DEAMINASES_2"/>
    <property type="match status" value="1"/>
</dbReference>
<dbReference type="InterPro" id="IPR024072">
    <property type="entry name" value="DHFR-like_dom_sf"/>
</dbReference>
<feature type="binding site" evidence="17">
    <location>
        <position position="130"/>
    </location>
    <ligand>
        <name>Zn(2+)</name>
        <dbReference type="ChEBI" id="CHEBI:29105"/>
        <note>catalytic</note>
    </ligand>
</feature>
<dbReference type="InterPro" id="IPR004794">
    <property type="entry name" value="Eubact_RibD"/>
</dbReference>
<feature type="binding site" evidence="16">
    <location>
        <position position="253"/>
    </location>
    <ligand>
        <name>substrate</name>
    </ligand>
</feature>
<dbReference type="GO" id="GO:0008835">
    <property type="term" value="F:diaminohydroxyphosphoribosylaminopyrimidine deaminase activity"/>
    <property type="evidence" value="ECO:0007669"/>
    <property type="project" value="UniProtKB-EC"/>
</dbReference>
<dbReference type="SUPFAM" id="SSF53597">
    <property type="entry name" value="Dihydrofolate reductase-like"/>
    <property type="match status" value="1"/>
</dbReference>
<proteinExistence type="inferred from homology"/>
<reference evidence="19" key="1">
    <citation type="submission" date="2017-05" db="EMBL/GenBank/DDBJ databases">
        <title>Complete and WGS of Bordetella genogroups.</title>
        <authorList>
            <person name="Spilker T."/>
            <person name="Lipuma J."/>
        </authorList>
    </citation>
    <scope>NUCLEOTIDE SEQUENCE</scope>
    <source>
        <strain evidence="19">AU21707</strain>
    </source>
</reference>
<evidence type="ECO:0000256" key="6">
    <source>
        <dbReference type="ARBA" id="ARBA00012766"/>
    </source>
</evidence>
<name>A0A261R694_9BORD</name>
<keyword evidence="14" id="KW-0511">Multifunctional enzyme</keyword>
<feature type="binding site" evidence="16">
    <location>
        <begin position="339"/>
        <end position="345"/>
    </location>
    <ligand>
        <name>NADP(+)</name>
        <dbReference type="ChEBI" id="CHEBI:58349"/>
    </ligand>
</feature>
<comment type="similarity">
    <text evidence="4">In the N-terminal section; belongs to the cytidine and deoxycytidylate deaminase family.</text>
</comment>
<evidence type="ECO:0000256" key="9">
    <source>
        <dbReference type="ARBA" id="ARBA00022619"/>
    </source>
</evidence>
<dbReference type="InterPro" id="IPR002734">
    <property type="entry name" value="RibDG_C"/>
</dbReference>
<dbReference type="NCBIfam" id="TIGR00227">
    <property type="entry name" value="ribD_Cterm"/>
    <property type="match status" value="1"/>
</dbReference>
<comment type="function">
    <text evidence="1">Converts 2,5-diamino-6-(ribosylamino)-4(3h)-pyrimidinone 5'-phosphate into 5-amino-6-(ribosylamino)-2,4(1h,3h)-pyrimidinedione 5'-phosphate.</text>
</comment>
<feature type="binding site" evidence="17">
    <location>
        <position position="93"/>
    </location>
    <ligand>
        <name>Zn(2+)</name>
        <dbReference type="ChEBI" id="CHEBI:29105"/>
        <note>catalytic</note>
    </ligand>
</feature>
<dbReference type="Gene3D" id="3.40.430.10">
    <property type="entry name" value="Dihydrofolate Reductase, subunit A"/>
    <property type="match status" value="1"/>
</dbReference>
<dbReference type="UniPathway" id="UPA00275">
    <property type="reaction ID" value="UER00401"/>
</dbReference>